<protein>
    <recommendedName>
        <fullName evidence="5">Peptidase</fullName>
    </recommendedName>
</protein>
<evidence type="ECO:0000256" key="2">
    <source>
        <dbReference type="SAM" id="Coils"/>
    </source>
</evidence>
<dbReference type="SUPFAM" id="SSF53474">
    <property type="entry name" value="alpha/beta-Hydrolases"/>
    <property type="match status" value="1"/>
</dbReference>
<accession>A0A286RGU6</accession>
<keyword evidence="1" id="KW-0732">Signal</keyword>
<dbReference type="KEGG" id="ttf:THTE_2568"/>
<evidence type="ECO:0000313" key="3">
    <source>
        <dbReference type="EMBL" id="ASV75170.1"/>
    </source>
</evidence>
<keyword evidence="4" id="KW-1185">Reference proteome</keyword>
<organism evidence="3 4">
    <name type="scientific">Thermogutta terrifontis</name>
    <dbReference type="NCBI Taxonomy" id="1331910"/>
    <lineage>
        <taxon>Bacteria</taxon>
        <taxon>Pseudomonadati</taxon>
        <taxon>Planctomycetota</taxon>
        <taxon>Planctomycetia</taxon>
        <taxon>Pirellulales</taxon>
        <taxon>Thermoguttaceae</taxon>
        <taxon>Thermogutta</taxon>
    </lineage>
</organism>
<sequence length="803" mass="90952">MIYMVKVAHFASLVQERSVLIRTCTAALAALFLPVATAEEVILKDGRILTGKLGLVTGLVDIPKLVDPEGAGPIPLIVFVDDDLRRTFVSKRQIREIRPGITAEIQERFRLRQPVAEQGATISSVGFPVRVTPFDEFGRRIYTMLTTRGKVDVIQGITEITPQWVRIQGITHVWDMRLATTSLPKDVLYRILVKASGDSTSVDTRKRIARFFVQMGRYEDAVQELQNLLNDPQLPANEKPDIEQSLRSLKQLSARKILEELRLRSKAGQHRTVYTLLEKFPTEGVAGEILQEVREFRENYEKQAQQAKDLLSKLEALIQGIDQTAVRQLCLEIFQEIAAQLSPDTLPRLAAFSQLVDDNSVPGEDRVALAISGWLVGADRATRNLSVALSMYRTRALIVEYLNENDTMKKGEILERLRKEEGSLPVYSVGILASMAPPRPLPAEVPGKSGFFEVEINWDAKEPPARYLVQLPPEYHPLRRYPAIVTLHGLQTTAEQQIDWWAGPFDENGYRHGQAGRHGYIVIAPQWTQERQVAYQYSAREHGLILAVLRDALSRFSIDTDRVFLSGHFAGGDAAWDIGLAHPSLWAGVIVIAGRSDKYCTFYWENAAQLPFYVVLGELDGTLMADNARDLDRCLNRGFNTTVVEYQGRGRDSFSDEILRIFEWMSYHQRDPAPRDFTARTMRLFDNFFWYVELQEMPPAVVEPPLSWPPANPTPLIVRGRIPSENTVMLQVGAAKATIGLNPEIIDFDKRSTILVNTRRLDTRELAPDVETLLNDVARRWDRQHPFWVTIETSTGRVIRPRR</sequence>
<dbReference type="PANTHER" id="PTHR43037:SF1">
    <property type="entry name" value="BLL1128 PROTEIN"/>
    <property type="match status" value="1"/>
</dbReference>
<gene>
    <name evidence="3" type="ORF">THTE_2568</name>
</gene>
<dbReference type="InterPro" id="IPR050955">
    <property type="entry name" value="Plant_Biomass_Hydrol_Est"/>
</dbReference>
<name>A0A286RGU6_9BACT</name>
<feature type="coiled-coil region" evidence="2">
    <location>
        <begin position="290"/>
        <end position="324"/>
    </location>
</feature>
<dbReference type="EMBL" id="CP018477">
    <property type="protein sequence ID" value="ASV75170.1"/>
    <property type="molecule type" value="Genomic_DNA"/>
</dbReference>
<evidence type="ECO:0000313" key="4">
    <source>
        <dbReference type="Proteomes" id="UP000215086"/>
    </source>
</evidence>
<reference evidence="3 4" key="1">
    <citation type="journal article" name="Front. Microbiol.">
        <title>Sugar Metabolism of the First Thermophilic Planctomycete Thermogutta terrifontis: Comparative Genomic and Transcriptomic Approaches.</title>
        <authorList>
            <person name="Elcheninov A.G."/>
            <person name="Menzel P."/>
            <person name="Gudbergsdottir S.R."/>
            <person name="Slesarev A.I."/>
            <person name="Kadnikov V.V."/>
            <person name="Krogh A."/>
            <person name="Bonch-Osmolovskaya E.A."/>
            <person name="Peng X."/>
            <person name="Kublanov I.V."/>
        </authorList>
    </citation>
    <scope>NUCLEOTIDE SEQUENCE [LARGE SCALE GENOMIC DNA]</scope>
    <source>
        <strain evidence="3 4">R1</strain>
    </source>
</reference>
<dbReference type="Proteomes" id="UP000215086">
    <property type="component" value="Chromosome"/>
</dbReference>
<evidence type="ECO:0008006" key="5">
    <source>
        <dbReference type="Google" id="ProtNLM"/>
    </source>
</evidence>
<proteinExistence type="predicted"/>
<keyword evidence="2" id="KW-0175">Coiled coil</keyword>
<dbReference type="InterPro" id="IPR029058">
    <property type="entry name" value="AB_hydrolase_fold"/>
</dbReference>
<dbReference type="AlphaFoldDB" id="A0A286RGU6"/>
<evidence type="ECO:0000256" key="1">
    <source>
        <dbReference type="ARBA" id="ARBA00022729"/>
    </source>
</evidence>
<dbReference type="Gene3D" id="3.40.50.1820">
    <property type="entry name" value="alpha/beta hydrolase"/>
    <property type="match status" value="1"/>
</dbReference>
<dbReference type="PANTHER" id="PTHR43037">
    <property type="entry name" value="UNNAMED PRODUCT-RELATED"/>
    <property type="match status" value="1"/>
</dbReference>